<feature type="region of interest" description="Disordered" evidence="1">
    <location>
        <begin position="76"/>
        <end position="114"/>
    </location>
</feature>
<sequence length="114" mass="12529">MDQSTDNESQPLLQPRNTDRHFLASVSGFVHQLCDCINIRPQMRFNGPLNPPSTPPFSASFPAGRYGVVGSTYTTLGSERDMPPSALRSKQVATSASRAREELGQHDARLKVND</sequence>
<name>A0A0C2XN16_AMAMK</name>
<reference evidence="2 3" key="1">
    <citation type="submission" date="2014-04" db="EMBL/GenBank/DDBJ databases">
        <title>Evolutionary Origins and Diversification of the Mycorrhizal Mutualists.</title>
        <authorList>
            <consortium name="DOE Joint Genome Institute"/>
            <consortium name="Mycorrhizal Genomics Consortium"/>
            <person name="Kohler A."/>
            <person name="Kuo A."/>
            <person name="Nagy L.G."/>
            <person name="Floudas D."/>
            <person name="Copeland A."/>
            <person name="Barry K.W."/>
            <person name="Cichocki N."/>
            <person name="Veneault-Fourrey C."/>
            <person name="LaButti K."/>
            <person name="Lindquist E.A."/>
            <person name="Lipzen A."/>
            <person name="Lundell T."/>
            <person name="Morin E."/>
            <person name="Murat C."/>
            <person name="Riley R."/>
            <person name="Ohm R."/>
            <person name="Sun H."/>
            <person name="Tunlid A."/>
            <person name="Henrissat B."/>
            <person name="Grigoriev I.V."/>
            <person name="Hibbett D.S."/>
            <person name="Martin F."/>
        </authorList>
    </citation>
    <scope>NUCLEOTIDE SEQUENCE [LARGE SCALE GENOMIC DNA]</scope>
    <source>
        <strain evidence="2 3">Koide BX008</strain>
    </source>
</reference>
<evidence type="ECO:0000313" key="2">
    <source>
        <dbReference type="EMBL" id="KIL70508.1"/>
    </source>
</evidence>
<dbReference type="HOGENOM" id="CLU_146137_0_0_1"/>
<accession>A0A0C2XN16</accession>
<organism evidence="2 3">
    <name type="scientific">Amanita muscaria (strain Koide BX008)</name>
    <dbReference type="NCBI Taxonomy" id="946122"/>
    <lineage>
        <taxon>Eukaryota</taxon>
        <taxon>Fungi</taxon>
        <taxon>Dikarya</taxon>
        <taxon>Basidiomycota</taxon>
        <taxon>Agaricomycotina</taxon>
        <taxon>Agaricomycetes</taxon>
        <taxon>Agaricomycetidae</taxon>
        <taxon>Agaricales</taxon>
        <taxon>Pluteineae</taxon>
        <taxon>Amanitaceae</taxon>
        <taxon>Amanita</taxon>
    </lineage>
</organism>
<dbReference type="AlphaFoldDB" id="A0A0C2XN16"/>
<keyword evidence="3" id="KW-1185">Reference proteome</keyword>
<protein>
    <submittedName>
        <fullName evidence="2">Uncharacterized protein</fullName>
    </submittedName>
</protein>
<dbReference type="InParanoid" id="A0A0C2XN16"/>
<evidence type="ECO:0000313" key="3">
    <source>
        <dbReference type="Proteomes" id="UP000054549"/>
    </source>
</evidence>
<evidence type="ECO:0000256" key="1">
    <source>
        <dbReference type="SAM" id="MobiDB-lite"/>
    </source>
</evidence>
<proteinExistence type="predicted"/>
<dbReference type="Proteomes" id="UP000054549">
    <property type="component" value="Unassembled WGS sequence"/>
</dbReference>
<gene>
    <name evidence="2" type="ORF">M378DRAFT_626455</name>
</gene>
<dbReference type="EMBL" id="KN818224">
    <property type="protein sequence ID" value="KIL70508.1"/>
    <property type="molecule type" value="Genomic_DNA"/>
</dbReference>
<feature type="compositionally biased region" description="Basic and acidic residues" evidence="1">
    <location>
        <begin position="98"/>
        <end position="114"/>
    </location>
</feature>